<dbReference type="PANTHER" id="PTHR43155:SF2">
    <property type="entry name" value="CYCLIC DI-GMP PHOSPHODIESTERASE PA4108"/>
    <property type="match status" value="1"/>
</dbReference>
<protein>
    <submittedName>
        <fullName evidence="3">Metal dependent phosphohydrolase</fullName>
    </submittedName>
</protein>
<name>F6DR25_DESRL</name>
<accession>F6DR25</accession>
<evidence type="ECO:0000313" key="4">
    <source>
        <dbReference type="Proteomes" id="UP000009234"/>
    </source>
</evidence>
<dbReference type="SUPFAM" id="SSF109604">
    <property type="entry name" value="HD-domain/PDEase-like"/>
    <property type="match status" value="1"/>
</dbReference>
<feature type="coiled-coil region" evidence="1">
    <location>
        <begin position="238"/>
        <end position="265"/>
    </location>
</feature>
<keyword evidence="4" id="KW-1185">Reference proteome</keyword>
<dbReference type="CDD" id="cd00077">
    <property type="entry name" value="HDc"/>
    <property type="match status" value="1"/>
</dbReference>
<dbReference type="AlphaFoldDB" id="F6DR25"/>
<dbReference type="OrthoDB" id="9804747at2"/>
<dbReference type="GO" id="GO:0016787">
    <property type="term" value="F:hydrolase activity"/>
    <property type="evidence" value="ECO:0007669"/>
    <property type="project" value="UniProtKB-KW"/>
</dbReference>
<reference evidence="4" key="1">
    <citation type="submission" date="2011-05" db="EMBL/GenBank/DDBJ databases">
        <title>Complete sequence of Desulfotomaculum ruminis DSM 2154.</title>
        <authorList>
            <person name="Lucas S."/>
            <person name="Copeland A."/>
            <person name="Lapidus A."/>
            <person name="Cheng J.-F."/>
            <person name="Goodwin L."/>
            <person name="Pitluck S."/>
            <person name="Lu M."/>
            <person name="Detter J.C."/>
            <person name="Han C."/>
            <person name="Tapia R."/>
            <person name="Land M."/>
            <person name="Hauser L."/>
            <person name="Kyrpides N."/>
            <person name="Ivanova N."/>
            <person name="Mikhailova N."/>
            <person name="Pagani I."/>
            <person name="Stams A.J.M."/>
            <person name="Plugge C.M."/>
            <person name="Muyzer G."/>
            <person name="Kuever J."/>
            <person name="Parshina S.N."/>
            <person name="Ivanova A.E."/>
            <person name="Nazina T.N."/>
            <person name="Brambilla E."/>
            <person name="Spring S."/>
            <person name="Klenk H.-P."/>
            <person name="Woyke T."/>
        </authorList>
    </citation>
    <scope>NUCLEOTIDE SEQUENCE [LARGE SCALE GENOMIC DNA]</scope>
    <source>
        <strain evidence="4">ATCC 23193 / DSM 2154 / NCIB 8452 / DL</strain>
    </source>
</reference>
<dbReference type="InterPro" id="IPR006675">
    <property type="entry name" value="HDIG_dom"/>
</dbReference>
<keyword evidence="1" id="KW-0175">Coiled coil</keyword>
<organism evidence="3 4">
    <name type="scientific">Desulforamulus ruminis (strain ATCC 23193 / DSM 2154 / NCIMB 8452 / DL)</name>
    <name type="common">Desulfotomaculum ruminis</name>
    <dbReference type="NCBI Taxonomy" id="696281"/>
    <lineage>
        <taxon>Bacteria</taxon>
        <taxon>Bacillati</taxon>
        <taxon>Bacillota</taxon>
        <taxon>Clostridia</taxon>
        <taxon>Eubacteriales</taxon>
        <taxon>Peptococcaceae</taxon>
        <taxon>Desulforamulus</taxon>
    </lineage>
</organism>
<sequence length="268" mass="30551">MSETFAKKDIYDQNGFLLLAKGQRTTDAVIEKLKKRGCYEEEALIHSNAKQSAATFPAVLELGKRMNIRNDRILEHTSQVLSTVIFESKTKPWWIYVNVLSNHLDWLYTHSIDVAIISLMIAVELRYNEDELWNIGLGAFLHDVGELLIPKPIIQKPGPLNDLERNFIRQHCELGKSSLEPYGLPQECVDIVMQHHERLDGSGYPKGLKGDEICRNAKIVMIADVVDGITSGRPYKPIGEMDTAIKTLRRDKEKYSQEYVSVLEKILE</sequence>
<dbReference type="InterPro" id="IPR037522">
    <property type="entry name" value="HD_GYP_dom"/>
</dbReference>
<dbReference type="NCBIfam" id="TIGR00277">
    <property type="entry name" value="HDIG"/>
    <property type="match status" value="1"/>
</dbReference>
<proteinExistence type="predicted"/>
<dbReference type="PROSITE" id="PS51832">
    <property type="entry name" value="HD_GYP"/>
    <property type="match status" value="1"/>
</dbReference>
<dbReference type="HOGENOM" id="CLU_000445_92_1_9"/>
<dbReference type="Pfam" id="PF13487">
    <property type="entry name" value="HD_5"/>
    <property type="match status" value="1"/>
</dbReference>
<feature type="domain" description="HD-GYP" evidence="2">
    <location>
        <begin position="85"/>
        <end position="268"/>
    </location>
</feature>
<gene>
    <name evidence="3" type="ordered locus">Desru_1478</name>
</gene>
<dbReference type="STRING" id="696281.Desru_1478"/>
<evidence type="ECO:0000259" key="2">
    <source>
        <dbReference type="PROSITE" id="PS51832"/>
    </source>
</evidence>
<keyword evidence="3" id="KW-0378">Hydrolase</keyword>
<dbReference type="Proteomes" id="UP000009234">
    <property type="component" value="Chromosome"/>
</dbReference>
<reference evidence="3 4" key="2">
    <citation type="journal article" date="2012" name="Stand. Genomic Sci.">
        <title>Complete genome sequence of the sulfate-reducing firmicute Desulfotomaculum ruminis type strain (DL(T)).</title>
        <authorList>
            <person name="Spring S."/>
            <person name="Visser M."/>
            <person name="Lu M."/>
            <person name="Copeland A."/>
            <person name="Lapidus A."/>
            <person name="Lucas S."/>
            <person name="Cheng J.F."/>
            <person name="Han C."/>
            <person name="Tapia R."/>
            <person name="Goodwin L.A."/>
            <person name="Pitluck S."/>
            <person name="Ivanova N."/>
            <person name="Land M."/>
            <person name="Hauser L."/>
            <person name="Larimer F."/>
            <person name="Rohde M."/>
            <person name="Goker M."/>
            <person name="Detter J.C."/>
            <person name="Kyrpides N.C."/>
            <person name="Woyke T."/>
            <person name="Schaap P.J."/>
            <person name="Plugge C.M."/>
            <person name="Muyzer G."/>
            <person name="Kuever J."/>
            <person name="Pereira I.A."/>
            <person name="Parshina S.N."/>
            <person name="Bernier-Latmani R."/>
            <person name="Stams A.J."/>
            <person name="Klenk H.P."/>
        </authorList>
    </citation>
    <scope>NUCLEOTIDE SEQUENCE [LARGE SCALE GENOMIC DNA]</scope>
    <source>
        <strain evidence="4">ATCC 23193 / DSM 2154 / NCIB 8452 / DL</strain>
    </source>
</reference>
<dbReference type="EMBL" id="CP002780">
    <property type="protein sequence ID" value="AEG59744.1"/>
    <property type="molecule type" value="Genomic_DNA"/>
</dbReference>
<dbReference type="eggNOG" id="COG2206">
    <property type="taxonomic scope" value="Bacteria"/>
</dbReference>
<dbReference type="PANTHER" id="PTHR43155">
    <property type="entry name" value="CYCLIC DI-GMP PHOSPHODIESTERASE PA4108-RELATED"/>
    <property type="match status" value="1"/>
</dbReference>
<evidence type="ECO:0000313" key="3">
    <source>
        <dbReference type="EMBL" id="AEG59744.1"/>
    </source>
</evidence>
<dbReference type="KEGG" id="dru:Desru_1478"/>
<dbReference type="RefSeq" id="WP_013841513.1">
    <property type="nucleotide sequence ID" value="NC_015589.1"/>
</dbReference>
<dbReference type="Gene3D" id="1.10.3210.10">
    <property type="entry name" value="Hypothetical protein af1432"/>
    <property type="match status" value="1"/>
</dbReference>
<dbReference type="SMART" id="SM00471">
    <property type="entry name" value="HDc"/>
    <property type="match status" value="1"/>
</dbReference>
<dbReference type="InterPro" id="IPR003607">
    <property type="entry name" value="HD/PDEase_dom"/>
</dbReference>
<evidence type="ECO:0000256" key="1">
    <source>
        <dbReference type="SAM" id="Coils"/>
    </source>
</evidence>